<keyword evidence="3" id="KW-1185">Reference proteome</keyword>
<comment type="caution">
    <text evidence="2">The sequence shown here is derived from an EMBL/GenBank/DDBJ whole genome shotgun (WGS) entry which is preliminary data.</text>
</comment>
<organism evidence="2 3">
    <name type="scientific">Prorocentrum cordatum</name>
    <dbReference type="NCBI Taxonomy" id="2364126"/>
    <lineage>
        <taxon>Eukaryota</taxon>
        <taxon>Sar</taxon>
        <taxon>Alveolata</taxon>
        <taxon>Dinophyceae</taxon>
        <taxon>Prorocentrales</taxon>
        <taxon>Prorocentraceae</taxon>
        <taxon>Prorocentrum</taxon>
    </lineage>
</organism>
<gene>
    <name evidence="2" type="ORF">PCOR1329_LOCUS25219</name>
</gene>
<dbReference type="EMBL" id="CAUYUJ010008786">
    <property type="protein sequence ID" value="CAK0824961.1"/>
    <property type="molecule type" value="Genomic_DNA"/>
</dbReference>
<sequence length="157" mass="17506">TAFTRITAKIPKGTKKLALMSGRTVETAVKKRTTVGWLSVGKGSGCSCQCRNPESEDGFPRTFGCVCMSLTILSKEHLLLIFAFWFGWITLAMEIFHMGAAKRQVDQGSHMMHAFGVAMAFVTQFSLIVMLIRFEQVDVLQQLEREVKTLAKQNEAV</sequence>
<feature type="non-terminal residue" evidence="2">
    <location>
        <position position="157"/>
    </location>
</feature>
<accession>A0ABN9RZY8</accession>
<evidence type="ECO:0000313" key="3">
    <source>
        <dbReference type="Proteomes" id="UP001189429"/>
    </source>
</evidence>
<reference evidence="2" key="1">
    <citation type="submission" date="2023-10" db="EMBL/GenBank/DDBJ databases">
        <authorList>
            <person name="Chen Y."/>
            <person name="Shah S."/>
            <person name="Dougan E. K."/>
            <person name="Thang M."/>
            <person name="Chan C."/>
        </authorList>
    </citation>
    <scope>NUCLEOTIDE SEQUENCE [LARGE SCALE GENOMIC DNA]</scope>
</reference>
<evidence type="ECO:0000313" key="2">
    <source>
        <dbReference type="EMBL" id="CAK0824961.1"/>
    </source>
</evidence>
<protein>
    <recommendedName>
        <fullName evidence="4">TLC domain-containing protein</fullName>
    </recommendedName>
</protein>
<name>A0ABN9RZY8_9DINO</name>
<dbReference type="Proteomes" id="UP001189429">
    <property type="component" value="Unassembled WGS sequence"/>
</dbReference>
<feature type="transmembrane region" description="Helical" evidence="1">
    <location>
        <begin position="78"/>
        <end position="100"/>
    </location>
</feature>
<feature type="non-terminal residue" evidence="2">
    <location>
        <position position="1"/>
    </location>
</feature>
<evidence type="ECO:0000256" key="1">
    <source>
        <dbReference type="SAM" id="Phobius"/>
    </source>
</evidence>
<keyword evidence="1" id="KW-0812">Transmembrane</keyword>
<keyword evidence="1" id="KW-0472">Membrane</keyword>
<evidence type="ECO:0008006" key="4">
    <source>
        <dbReference type="Google" id="ProtNLM"/>
    </source>
</evidence>
<keyword evidence="1" id="KW-1133">Transmembrane helix</keyword>
<feature type="transmembrane region" description="Helical" evidence="1">
    <location>
        <begin position="112"/>
        <end position="132"/>
    </location>
</feature>
<proteinExistence type="predicted"/>